<dbReference type="Proteomes" id="UP000028547">
    <property type="component" value="Unassembled WGS sequence"/>
</dbReference>
<organism evidence="1 2">
    <name type="scientific">Archangium violaceum Cb vi76</name>
    <dbReference type="NCBI Taxonomy" id="1406225"/>
    <lineage>
        <taxon>Bacteria</taxon>
        <taxon>Pseudomonadati</taxon>
        <taxon>Myxococcota</taxon>
        <taxon>Myxococcia</taxon>
        <taxon>Myxococcales</taxon>
        <taxon>Cystobacterineae</taxon>
        <taxon>Archangiaceae</taxon>
        <taxon>Archangium</taxon>
    </lineage>
</organism>
<protein>
    <submittedName>
        <fullName evidence="1">Uncharacterized protein</fullName>
    </submittedName>
</protein>
<evidence type="ECO:0000313" key="2">
    <source>
        <dbReference type="Proteomes" id="UP000028547"/>
    </source>
</evidence>
<dbReference type="EMBL" id="JPMI01000372">
    <property type="protein sequence ID" value="KFA87507.1"/>
    <property type="molecule type" value="Genomic_DNA"/>
</dbReference>
<comment type="caution">
    <text evidence="1">The sequence shown here is derived from an EMBL/GenBank/DDBJ whole genome shotgun (WGS) entry which is preliminary data.</text>
</comment>
<evidence type="ECO:0000313" key="1">
    <source>
        <dbReference type="EMBL" id="KFA87507.1"/>
    </source>
</evidence>
<reference evidence="1 2" key="1">
    <citation type="submission" date="2014-07" db="EMBL/GenBank/DDBJ databases">
        <title>Draft Genome Sequence of Gephyronic Acid Producer, Cystobacter violaceus Strain Cb vi76.</title>
        <authorList>
            <person name="Stevens D.C."/>
            <person name="Young J."/>
            <person name="Carmichael R."/>
            <person name="Tan J."/>
            <person name="Taylor R.E."/>
        </authorList>
    </citation>
    <scope>NUCLEOTIDE SEQUENCE [LARGE SCALE GENOMIC DNA]</scope>
    <source>
        <strain evidence="1 2">Cb vi76</strain>
    </source>
</reference>
<proteinExistence type="predicted"/>
<sequence length="62" mass="7202">MRLTTKTYAGDIFAGSRVDDRLQQVDGEGWSDNPWADEIDLFEHSKRVGHRSVLTFLWHALR</sequence>
<dbReference type="AlphaFoldDB" id="A0A084SGC2"/>
<name>A0A084SGC2_9BACT</name>
<gene>
    <name evidence="1" type="ORF">Q664_47425</name>
</gene>
<accession>A0A084SGC2</accession>